<evidence type="ECO:0008006" key="3">
    <source>
        <dbReference type="Google" id="ProtNLM"/>
    </source>
</evidence>
<evidence type="ECO:0000313" key="2">
    <source>
        <dbReference type="Proteomes" id="UP000233524"/>
    </source>
</evidence>
<accession>A0A2N3NJG0</accession>
<organism evidence="1 2">
    <name type="scientific">Lomentospora prolificans</name>
    <dbReference type="NCBI Taxonomy" id="41688"/>
    <lineage>
        <taxon>Eukaryota</taxon>
        <taxon>Fungi</taxon>
        <taxon>Dikarya</taxon>
        <taxon>Ascomycota</taxon>
        <taxon>Pezizomycotina</taxon>
        <taxon>Sordariomycetes</taxon>
        <taxon>Hypocreomycetidae</taxon>
        <taxon>Microascales</taxon>
        <taxon>Microascaceae</taxon>
        <taxon>Lomentospora</taxon>
    </lineage>
</organism>
<evidence type="ECO:0000313" key="1">
    <source>
        <dbReference type="EMBL" id="PKS12548.1"/>
    </source>
</evidence>
<dbReference type="AlphaFoldDB" id="A0A2N3NJG0"/>
<name>A0A2N3NJG0_9PEZI</name>
<comment type="caution">
    <text evidence="1">The sequence shown here is derived from an EMBL/GenBank/DDBJ whole genome shotgun (WGS) entry which is preliminary data.</text>
</comment>
<reference evidence="1 2" key="1">
    <citation type="journal article" date="2017" name="G3 (Bethesda)">
        <title>First Draft Genome Sequence of the Pathogenic Fungus Lomentospora prolificans (Formerly Scedosporium prolificans).</title>
        <authorList>
            <person name="Luo R."/>
            <person name="Zimin A."/>
            <person name="Workman R."/>
            <person name="Fan Y."/>
            <person name="Pertea G."/>
            <person name="Grossman N."/>
            <person name="Wear M.P."/>
            <person name="Jia B."/>
            <person name="Miller H."/>
            <person name="Casadevall A."/>
            <person name="Timp W."/>
            <person name="Zhang S.X."/>
            <person name="Salzberg S.L."/>
        </authorList>
    </citation>
    <scope>NUCLEOTIDE SEQUENCE [LARGE SCALE GENOMIC DNA]</scope>
    <source>
        <strain evidence="1 2">JHH-5317</strain>
    </source>
</reference>
<dbReference type="Proteomes" id="UP000233524">
    <property type="component" value="Unassembled WGS sequence"/>
</dbReference>
<sequence>MTLSIESLPQDIVDDIVSYLLPDGFKPKEPCDKRTKPSPPLAPLATVSRRLQAAVERLTFKYIEIDSGVLEQFEEVFTVARRPLLTSLTFTAVLPAYDSADAVRAESPADRAANDERYSRSVQDLFRILLSWEVEDPRIIDSRLVLVISHPASPTDSPWPSSFAPWRVEDDSTRKASIHEGRYLHSYIELLHPDKLPVLRRIRELVMLEPRERWWYRNVCPNVPFVLASHMPNLEGIQFTVDDNEERFPDLRKHNRDEAARSIQALSLPNLKRLCLNFLHRRYRNEGASPPVLHEPGPDPLSLAICQLSLNLVDVDVSGVFDLSLLRPLQGLSETSWPNLKYLAIEIHAMTPSGGWYFTGRGPALSTSARSALATSQHTLSTLHEEEFRFLREAEYANLVPFDLFRMKVNEETLAPFIEAYADALSVMPKLKSAALNCQLSVVSPEDNEPCWFNLSFFAPCPNAKEYLPNRRCPKCGDTATRQLITSYLGWVPSEELTVKLRSIQDRFSKEPMVEKDVDTYLMERENYVDSD</sequence>
<protein>
    <recommendedName>
        <fullName evidence="3">F-box domain-containing protein</fullName>
    </recommendedName>
</protein>
<dbReference type="VEuPathDB" id="FungiDB:jhhlp_000756"/>
<dbReference type="EMBL" id="NLAX01000003">
    <property type="protein sequence ID" value="PKS12548.1"/>
    <property type="molecule type" value="Genomic_DNA"/>
</dbReference>
<proteinExistence type="predicted"/>
<keyword evidence="2" id="KW-1185">Reference proteome</keyword>
<dbReference type="InParanoid" id="A0A2N3NJG0"/>
<gene>
    <name evidence="1" type="ORF">jhhlp_000756</name>
</gene>
<dbReference type="OrthoDB" id="5333491at2759"/>